<name>A0A084G3L4_PSEDA</name>
<feature type="signal peptide" evidence="1">
    <location>
        <begin position="1"/>
        <end position="27"/>
    </location>
</feature>
<evidence type="ECO:0000313" key="2">
    <source>
        <dbReference type="EMBL" id="KEZ41926.1"/>
    </source>
</evidence>
<comment type="caution">
    <text evidence="2">The sequence shown here is derived from an EMBL/GenBank/DDBJ whole genome shotgun (WGS) entry which is preliminary data.</text>
</comment>
<keyword evidence="1" id="KW-0732">Signal</keyword>
<dbReference type="EMBL" id="JOWA01000105">
    <property type="protein sequence ID" value="KEZ41926.1"/>
    <property type="molecule type" value="Genomic_DNA"/>
</dbReference>
<dbReference type="Proteomes" id="UP000028545">
    <property type="component" value="Unassembled WGS sequence"/>
</dbReference>
<reference evidence="2 3" key="1">
    <citation type="journal article" date="2014" name="Genome Announc.">
        <title>Draft genome sequence of the pathogenic fungus Scedosporium apiospermum.</title>
        <authorList>
            <person name="Vandeputte P."/>
            <person name="Ghamrawi S."/>
            <person name="Rechenmann M."/>
            <person name="Iltis A."/>
            <person name="Giraud S."/>
            <person name="Fleury M."/>
            <person name="Thornton C."/>
            <person name="Delhaes L."/>
            <person name="Meyer W."/>
            <person name="Papon N."/>
            <person name="Bouchara J.P."/>
        </authorList>
    </citation>
    <scope>NUCLEOTIDE SEQUENCE [LARGE SCALE GENOMIC DNA]</scope>
    <source>
        <strain evidence="2 3">IHEM 14462</strain>
    </source>
</reference>
<keyword evidence="3" id="KW-1185">Reference proteome</keyword>
<evidence type="ECO:0000313" key="3">
    <source>
        <dbReference type="Proteomes" id="UP000028545"/>
    </source>
</evidence>
<dbReference type="KEGG" id="sapo:SAPIO_CDS6630"/>
<dbReference type="OrthoDB" id="5237073at2759"/>
<dbReference type="OMA" id="KMANCIF"/>
<dbReference type="VEuPathDB" id="FungiDB:SAPIO_CDS6630"/>
<dbReference type="AlphaFoldDB" id="A0A084G3L4"/>
<accession>A0A084G3L4</accession>
<protein>
    <submittedName>
        <fullName evidence="2">Uncharacterized protein</fullName>
    </submittedName>
</protein>
<dbReference type="HOGENOM" id="CLU_710098_0_0_1"/>
<feature type="chain" id="PRO_5001775290" evidence="1">
    <location>
        <begin position="28"/>
        <end position="389"/>
    </location>
</feature>
<organism evidence="2 3">
    <name type="scientific">Pseudallescheria apiosperma</name>
    <name type="common">Scedosporium apiospermum</name>
    <dbReference type="NCBI Taxonomy" id="563466"/>
    <lineage>
        <taxon>Eukaryota</taxon>
        <taxon>Fungi</taxon>
        <taxon>Dikarya</taxon>
        <taxon>Ascomycota</taxon>
        <taxon>Pezizomycotina</taxon>
        <taxon>Sordariomycetes</taxon>
        <taxon>Hypocreomycetidae</taxon>
        <taxon>Microascales</taxon>
        <taxon>Microascaceae</taxon>
        <taxon>Scedosporium</taxon>
    </lineage>
</organism>
<dbReference type="RefSeq" id="XP_016641725.1">
    <property type="nucleotide sequence ID" value="XM_016788681.1"/>
</dbReference>
<gene>
    <name evidence="2" type="ORF">SAPIO_CDS6630</name>
</gene>
<proteinExistence type="predicted"/>
<sequence length="389" mass="43623">MTNARRFCWLYAINVLLLSLLFGHASAFAISNLGSSPTSELEIGIPLSPAHHILGPRYLWSTSASDEFNKRALAVAPRFAQEGGVARWPDPVANISEIERRHLRPRVNEPPEEWRTLGPAFKMANCIFCTDKGRGAVDMDSAESILNFLKPETFRRYIKGDETALRHTCVFYTKSVSHGDGLSYDATEWACSSGRTRYTIWHLFPNKHDSLSHPGVNDFYAVYNKDAWLKAIYLKNLEWEAGGRVGVGPATRYFQQMSTAMAQACSGDIYIMSETPAELRRYDPTHATSLGRPGNIFWSHEAPTLARKRTGTRLIAVDVRTLKMWQITSTRTWTLGEELTDELGPGMGRMGPEWNATVPTVLTEPQLRARDMCQFSGLGSQPLGEDWFG</sequence>
<dbReference type="GeneID" id="27725702"/>
<evidence type="ECO:0000256" key="1">
    <source>
        <dbReference type="SAM" id="SignalP"/>
    </source>
</evidence>